<feature type="domain" description="CSD" evidence="1">
    <location>
        <begin position="1"/>
        <end position="64"/>
    </location>
</feature>
<dbReference type="InterPro" id="IPR002059">
    <property type="entry name" value="CSP_DNA-bd"/>
</dbReference>
<dbReference type="PROSITE" id="PS51857">
    <property type="entry name" value="CSD_2"/>
    <property type="match status" value="1"/>
</dbReference>
<accession>A0A0F9K8J6</accession>
<sequence length="64" mass="7149">MEGRIKLLLTDKNCGFITGGDDTDYFFHISALKNIKYDDLEVGMGVTFVDEEGTRGPRAEDVYA</sequence>
<dbReference type="PIRSF" id="PIRSF002599">
    <property type="entry name" value="Cold_shock_A"/>
    <property type="match status" value="1"/>
</dbReference>
<comment type="caution">
    <text evidence="2">The sequence shown here is derived from an EMBL/GenBank/DDBJ whole genome shotgun (WGS) entry which is preliminary data.</text>
</comment>
<dbReference type="EMBL" id="LAZR01008484">
    <property type="protein sequence ID" value="KKM78489.1"/>
    <property type="molecule type" value="Genomic_DNA"/>
</dbReference>
<dbReference type="SUPFAM" id="SSF50249">
    <property type="entry name" value="Nucleic acid-binding proteins"/>
    <property type="match status" value="1"/>
</dbReference>
<dbReference type="InterPro" id="IPR012340">
    <property type="entry name" value="NA-bd_OB-fold"/>
</dbReference>
<evidence type="ECO:0000259" key="1">
    <source>
        <dbReference type="PROSITE" id="PS51857"/>
    </source>
</evidence>
<proteinExistence type="predicted"/>
<evidence type="ECO:0000313" key="2">
    <source>
        <dbReference type="EMBL" id="KKM78489.1"/>
    </source>
</evidence>
<gene>
    <name evidence="2" type="ORF">LCGC14_1359500</name>
</gene>
<dbReference type="Gene3D" id="2.40.50.140">
    <property type="entry name" value="Nucleic acid-binding proteins"/>
    <property type="match status" value="1"/>
</dbReference>
<dbReference type="Pfam" id="PF00313">
    <property type="entry name" value="CSD"/>
    <property type="match status" value="1"/>
</dbReference>
<dbReference type="AlphaFoldDB" id="A0A0F9K8J6"/>
<dbReference type="InterPro" id="IPR012156">
    <property type="entry name" value="Cold_shock_CspA"/>
</dbReference>
<organism evidence="2">
    <name type="scientific">marine sediment metagenome</name>
    <dbReference type="NCBI Taxonomy" id="412755"/>
    <lineage>
        <taxon>unclassified sequences</taxon>
        <taxon>metagenomes</taxon>
        <taxon>ecological metagenomes</taxon>
    </lineage>
</organism>
<dbReference type="GO" id="GO:0003676">
    <property type="term" value="F:nucleic acid binding"/>
    <property type="evidence" value="ECO:0007669"/>
    <property type="project" value="InterPro"/>
</dbReference>
<protein>
    <recommendedName>
        <fullName evidence="1">CSD domain-containing protein</fullName>
    </recommendedName>
</protein>
<name>A0A0F9K8J6_9ZZZZ</name>
<reference evidence="2" key="1">
    <citation type="journal article" date="2015" name="Nature">
        <title>Complex archaea that bridge the gap between prokaryotes and eukaryotes.</title>
        <authorList>
            <person name="Spang A."/>
            <person name="Saw J.H."/>
            <person name="Jorgensen S.L."/>
            <person name="Zaremba-Niedzwiedzka K."/>
            <person name="Martijn J."/>
            <person name="Lind A.E."/>
            <person name="van Eijk R."/>
            <person name="Schleper C."/>
            <person name="Guy L."/>
            <person name="Ettema T.J."/>
        </authorList>
    </citation>
    <scope>NUCLEOTIDE SEQUENCE</scope>
</reference>